<protein>
    <recommendedName>
        <fullName evidence="8">Laminin EGF-like domain-containing protein</fullName>
    </recommendedName>
</protein>
<keyword evidence="2" id="KW-0677">Repeat</keyword>
<dbReference type="Proteomes" id="UP001175271">
    <property type="component" value="Unassembled WGS sequence"/>
</dbReference>
<dbReference type="GO" id="GO:0005794">
    <property type="term" value="C:Golgi apparatus"/>
    <property type="evidence" value="ECO:0007669"/>
    <property type="project" value="TreeGrafter"/>
</dbReference>
<reference evidence="6" key="1">
    <citation type="submission" date="2023-06" db="EMBL/GenBank/DDBJ databases">
        <title>Genomic analysis of the entomopathogenic nematode Steinernema hermaphroditum.</title>
        <authorList>
            <person name="Schwarz E.M."/>
            <person name="Heppert J.K."/>
            <person name="Baniya A."/>
            <person name="Schwartz H.T."/>
            <person name="Tan C.-H."/>
            <person name="Antoshechkin I."/>
            <person name="Sternberg P.W."/>
            <person name="Goodrich-Blair H."/>
            <person name="Dillman A.R."/>
        </authorList>
    </citation>
    <scope>NUCLEOTIDE SEQUENCE</scope>
    <source>
        <strain evidence="6">PS9179</strain>
        <tissue evidence="6">Whole animal</tissue>
    </source>
</reference>
<dbReference type="InterPro" id="IPR056732">
    <property type="entry name" value="GBD_ATRN"/>
</dbReference>
<sequence length="229" mass="25524">MVPSISCHFYFITLVLLFLHVHTLFAVRKPTAPCAPGFYTNPENGDQCIKCECLDPNATCNPQTGECYCTAKGVAGPKCETCERKYVGDPKNGTPCRYELAVDFIFTFKLDADDEKDKHIKEIYFFSVPYKKNVNVEFSISCESVSGAMVSMNLTSDPNTQTALEPTKCETTPLRRTFVSSDPLYPFGTEANTTFFAKVYNFATPIKIKASFAHPSAVSHHEYSPIENC</sequence>
<dbReference type="CDD" id="cd00055">
    <property type="entry name" value="EGF_Lam"/>
    <property type="match status" value="1"/>
</dbReference>
<evidence type="ECO:0000259" key="4">
    <source>
        <dbReference type="Pfam" id="PF00053"/>
    </source>
</evidence>
<dbReference type="PANTHER" id="PTHR46376:SF2">
    <property type="entry name" value="DISTRACTED, ISOFORM B"/>
    <property type="match status" value="1"/>
</dbReference>
<evidence type="ECO:0000313" key="6">
    <source>
        <dbReference type="EMBL" id="KAK0428086.1"/>
    </source>
</evidence>
<keyword evidence="7" id="KW-1185">Reference proteome</keyword>
<dbReference type="AlphaFoldDB" id="A0AA39MAZ3"/>
<evidence type="ECO:0000256" key="2">
    <source>
        <dbReference type="ARBA" id="ARBA00022737"/>
    </source>
</evidence>
<dbReference type="InterPro" id="IPR051568">
    <property type="entry name" value="LZTR1/Attractin"/>
</dbReference>
<gene>
    <name evidence="6" type="ORF">QR680_010594</name>
</gene>
<comment type="caution">
    <text evidence="6">The sequence shown here is derived from an EMBL/GenBank/DDBJ whole genome shotgun (WGS) entry which is preliminary data.</text>
</comment>
<keyword evidence="3" id="KW-0732">Signal</keyword>
<dbReference type="EMBL" id="JAUCMV010000001">
    <property type="protein sequence ID" value="KAK0428086.1"/>
    <property type="molecule type" value="Genomic_DNA"/>
</dbReference>
<accession>A0AA39MAZ3</accession>
<dbReference type="Pfam" id="PF24972">
    <property type="entry name" value="GBD_ATRN"/>
    <property type="match status" value="1"/>
</dbReference>
<feature type="domain" description="Laminin EGF-like" evidence="4">
    <location>
        <begin position="51"/>
        <end position="96"/>
    </location>
</feature>
<evidence type="ECO:0008006" key="8">
    <source>
        <dbReference type="Google" id="ProtNLM"/>
    </source>
</evidence>
<feature type="chain" id="PRO_5041263475" description="Laminin EGF-like domain-containing protein" evidence="3">
    <location>
        <begin position="27"/>
        <end position="229"/>
    </location>
</feature>
<dbReference type="InterPro" id="IPR002049">
    <property type="entry name" value="LE_dom"/>
</dbReference>
<dbReference type="Pfam" id="PF00053">
    <property type="entry name" value="EGF_laminin"/>
    <property type="match status" value="1"/>
</dbReference>
<feature type="domain" description="Attractin GBD" evidence="5">
    <location>
        <begin position="98"/>
        <end position="213"/>
    </location>
</feature>
<proteinExistence type="predicted"/>
<keyword evidence="1" id="KW-0880">Kelch repeat</keyword>
<organism evidence="6 7">
    <name type="scientific">Steinernema hermaphroditum</name>
    <dbReference type="NCBI Taxonomy" id="289476"/>
    <lineage>
        <taxon>Eukaryota</taxon>
        <taxon>Metazoa</taxon>
        <taxon>Ecdysozoa</taxon>
        <taxon>Nematoda</taxon>
        <taxon>Chromadorea</taxon>
        <taxon>Rhabditida</taxon>
        <taxon>Tylenchina</taxon>
        <taxon>Panagrolaimomorpha</taxon>
        <taxon>Strongyloidoidea</taxon>
        <taxon>Steinernematidae</taxon>
        <taxon>Steinernema</taxon>
    </lineage>
</organism>
<evidence type="ECO:0000256" key="3">
    <source>
        <dbReference type="SAM" id="SignalP"/>
    </source>
</evidence>
<evidence type="ECO:0000313" key="7">
    <source>
        <dbReference type="Proteomes" id="UP001175271"/>
    </source>
</evidence>
<dbReference type="Gene3D" id="2.10.25.10">
    <property type="entry name" value="Laminin"/>
    <property type="match status" value="1"/>
</dbReference>
<evidence type="ECO:0000256" key="1">
    <source>
        <dbReference type="ARBA" id="ARBA00022441"/>
    </source>
</evidence>
<dbReference type="PANTHER" id="PTHR46376">
    <property type="entry name" value="LEUCINE-ZIPPER-LIKE TRANSCRIPTIONAL REGULATOR 1"/>
    <property type="match status" value="1"/>
</dbReference>
<evidence type="ECO:0000259" key="5">
    <source>
        <dbReference type="Pfam" id="PF24972"/>
    </source>
</evidence>
<name>A0AA39MAZ3_9BILA</name>
<feature type="signal peptide" evidence="3">
    <location>
        <begin position="1"/>
        <end position="26"/>
    </location>
</feature>